<evidence type="ECO:0000256" key="1">
    <source>
        <dbReference type="SAM" id="MobiDB-lite"/>
    </source>
</evidence>
<dbReference type="Proteomes" id="UP001465755">
    <property type="component" value="Unassembled WGS sequence"/>
</dbReference>
<dbReference type="AlphaFoldDB" id="A0AAW1PFU8"/>
<reference evidence="2 3" key="1">
    <citation type="journal article" date="2024" name="Nat. Commun.">
        <title>Phylogenomics reveals the evolutionary origins of lichenization in chlorophyte algae.</title>
        <authorList>
            <person name="Puginier C."/>
            <person name="Libourel C."/>
            <person name="Otte J."/>
            <person name="Skaloud P."/>
            <person name="Haon M."/>
            <person name="Grisel S."/>
            <person name="Petersen M."/>
            <person name="Berrin J.G."/>
            <person name="Delaux P.M."/>
            <person name="Dal Grande F."/>
            <person name="Keller J."/>
        </authorList>
    </citation>
    <scope>NUCLEOTIDE SEQUENCE [LARGE SCALE GENOMIC DNA]</scope>
    <source>
        <strain evidence="2 3">SAG 2036</strain>
    </source>
</reference>
<dbReference type="EMBL" id="JALJOQ010000032">
    <property type="protein sequence ID" value="KAK9807275.1"/>
    <property type="molecule type" value="Genomic_DNA"/>
</dbReference>
<evidence type="ECO:0000313" key="2">
    <source>
        <dbReference type="EMBL" id="KAK9807275.1"/>
    </source>
</evidence>
<organism evidence="2 3">
    <name type="scientific">Symbiochloris irregularis</name>
    <dbReference type="NCBI Taxonomy" id="706552"/>
    <lineage>
        <taxon>Eukaryota</taxon>
        <taxon>Viridiplantae</taxon>
        <taxon>Chlorophyta</taxon>
        <taxon>core chlorophytes</taxon>
        <taxon>Trebouxiophyceae</taxon>
        <taxon>Trebouxiales</taxon>
        <taxon>Trebouxiaceae</taxon>
        <taxon>Symbiochloris</taxon>
    </lineage>
</organism>
<feature type="region of interest" description="Disordered" evidence="1">
    <location>
        <begin position="1"/>
        <end position="29"/>
    </location>
</feature>
<evidence type="ECO:0000313" key="3">
    <source>
        <dbReference type="Proteomes" id="UP001465755"/>
    </source>
</evidence>
<sequence length="104" mass="10857">MGSDDSMSEKPVLVPGGHPEGVADPGKAAYAKPTNHVGFEWAGDGNVKTAERFTEETDTGTGMRHAINRFLWRGGSGYDAFLNSACSQIGQVRAAAVSCAAVTL</sequence>
<accession>A0AAW1PFU8</accession>
<protein>
    <submittedName>
        <fullName evidence="2">Uncharacterized protein</fullName>
    </submittedName>
</protein>
<comment type="caution">
    <text evidence="2">The sequence shown here is derived from an EMBL/GenBank/DDBJ whole genome shotgun (WGS) entry which is preliminary data.</text>
</comment>
<name>A0AAW1PFU8_9CHLO</name>
<gene>
    <name evidence="2" type="ORF">WJX73_006443</name>
</gene>
<keyword evidence="3" id="KW-1185">Reference proteome</keyword>
<proteinExistence type="predicted"/>